<dbReference type="Pfam" id="PF00196">
    <property type="entry name" value="GerE"/>
    <property type="match status" value="1"/>
</dbReference>
<evidence type="ECO:0000259" key="5">
    <source>
        <dbReference type="PROSITE" id="PS50043"/>
    </source>
</evidence>
<organism evidence="6">
    <name type="scientific">Serratia fonticola</name>
    <dbReference type="NCBI Taxonomy" id="47917"/>
    <lineage>
        <taxon>Bacteria</taxon>
        <taxon>Pseudomonadati</taxon>
        <taxon>Pseudomonadota</taxon>
        <taxon>Gammaproteobacteria</taxon>
        <taxon>Enterobacterales</taxon>
        <taxon>Yersiniaceae</taxon>
        <taxon>Serratia</taxon>
    </lineage>
</organism>
<proteinExistence type="predicted"/>
<keyword evidence="3" id="KW-0010">Activator</keyword>
<keyword evidence="2" id="KW-0238">DNA-binding</keyword>
<dbReference type="InterPro" id="IPR016032">
    <property type="entry name" value="Sig_transdc_resp-reg_C-effctor"/>
</dbReference>
<keyword evidence="1" id="KW-0805">Transcription regulation</keyword>
<evidence type="ECO:0000256" key="4">
    <source>
        <dbReference type="ARBA" id="ARBA00023163"/>
    </source>
</evidence>
<sequence length="190" mass="22128">MKETLEISIVDDNQYFTSGLRHLLADFYLTKNTRVKFIDEKASKPSIDILFHANRHGIPGVYYRYLHSTAKPLVFAICDKNEKCHVRKDGILYRHQSMNLVLNMVEQARSIDHQSSCSASQSITHREYEVLGYLQQGRSLTEVAYYMNLSVKTVSAHKRSAMKRLNFRRNSELLYWMIQGGLIGHRKVMR</sequence>
<dbReference type="SMART" id="SM00421">
    <property type="entry name" value="HTH_LUXR"/>
    <property type="match status" value="1"/>
</dbReference>
<dbReference type="GO" id="GO:0003677">
    <property type="term" value="F:DNA binding"/>
    <property type="evidence" value="ECO:0007669"/>
    <property type="project" value="UniProtKB-KW"/>
</dbReference>
<dbReference type="SUPFAM" id="SSF46894">
    <property type="entry name" value="C-terminal effector domain of the bipartite response regulators"/>
    <property type="match status" value="1"/>
</dbReference>
<evidence type="ECO:0000313" key="6">
    <source>
        <dbReference type="EMBL" id="VTR54090.1"/>
    </source>
</evidence>
<evidence type="ECO:0000256" key="2">
    <source>
        <dbReference type="ARBA" id="ARBA00023125"/>
    </source>
</evidence>
<protein>
    <submittedName>
        <fullName evidence="6">Nitrogen regulation protein C</fullName>
    </submittedName>
</protein>
<dbReference type="PANTHER" id="PTHR44688:SF16">
    <property type="entry name" value="DNA-BINDING TRANSCRIPTIONAL ACTIVATOR DEVR_DOSR"/>
    <property type="match status" value="1"/>
</dbReference>
<dbReference type="RefSeq" id="WP_024482818.1">
    <property type="nucleotide sequence ID" value="NZ_CAMKUH010000011.1"/>
</dbReference>
<dbReference type="EMBL" id="CABEEZ010000131">
    <property type="protein sequence ID" value="VTR54090.1"/>
    <property type="molecule type" value="Genomic_DNA"/>
</dbReference>
<feature type="domain" description="HTH luxR-type" evidence="5">
    <location>
        <begin position="116"/>
        <end position="181"/>
    </location>
</feature>
<evidence type="ECO:0000256" key="1">
    <source>
        <dbReference type="ARBA" id="ARBA00023015"/>
    </source>
</evidence>
<dbReference type="InterPro" id="IPR036388">
    <property type="entry name" value="WH-like_DNA-bd_sf"/>
</dbReference>
<dbReference type="Gene3D" id="1.10.10.10">
    <property type="entry name" value="Winged helix-like DNA-binding domain superfamily/Winged helix DNA-binding domain"/>
    <property type="match status" value="1"/>
</dbReference>
<dbReference type="PROSITE" id="PS50043">
    <property type="entry name" value="HTH_LUXR_2"/>
    <property type="match status" value="1"/>
</dbReference>
<gene>
    <name evidence="6" type="primary">nreC_2</name>
    <name evidence="6" type="ORF">NCTC12965_06670</name>
</gene>
<accession>A0A4U9W5P2</accession>
<name>A0A4U9W5P2_SERFO</name>
<dbReference type="AlphaFoldDB" id="A0A4U9W5P2"/>
<dbReference type="GO" id="GO:0006355">
    <property type="term" value="P:regulation of DNA-templated transcription"/>
    <property type="evidence" value="ECO:0007669"/>
    <property type="project" value="InterPro"/>
</dbReference>
<keyword evidence="4" id="KW-0804">Transcription</keyword>
<dbReference type="PRINTS" id="PR00038">
    <property type="entry name" value="HTHLUXR"/>
</dbReference>
<dbReference type="CDD" id="cd06170">
    <property type="entry name" value="LuxR_C_like"/>
    <property type="match status" value="1"/>
</dbReference>
<reference evidence="6" key="1">
    <citation type="submission" date="2019-05" db="EMBL/GenBank/DDBJ databases">
        <authorList>
            <consortium name="Pathogen Informatics"/>
        </authorList>
    </citation>
    <scope>NUCLEOTIDE SEQUENCE [LARGE SCALE GENOMIC DNA]</scope>
    <source>
        <strain evidence="6">NCTC12965</strain>
    </source>
</reference>
<dbReference type="InterPro" id="IPR000792">
    <property type="entry name" value="Tscrpt_reg_LuxR_C"/>
</dbReference>
<evidence type="ECO:0000256" key="3">
    <source>
        <dbReference type="ARBA" id="ARBA00023159"/>
    </source>
</evidence>
<dbReference type="GeneID" id="30323793"/>
<dbReference type="PANTHER" id="PTHR44688">
    <property type="entry name" value="DNA-BINDING TRANSCRIPTIONAL ACTIVATOR DEVR_DOSR"/>
    <property type="match status" value="1"/>
</dbReference>